<reference evidence="4 5" key="2">
    <citation type="journal article" date="2010" name="Nucleic Acids Res.">
        <title>BeetleBase in 2010: revisions to provide comprehensive genomic information for Tribolium castaneum.</title>
        <authorList>
            <person name="Kim H.S."/>
            <person name="Murphy T."/>
            <person name="Xia J."/>
            <person name="Caragea D."/>
            <person name="Park Y."/>
            <person name="Beeman R.W."/>
            <person name="Lorenzen M.D."/>
            <person name="Butcher S."/>
            <person name="Manak J.R."/>
            <person name="Brown S.J."/>
        </authorList>
    </citation>
    <scope>GENOME REANNOTATION</scope>
    <source>
        <strain evidence="4 5">Georgia GA2</strain>
    </source>
</reference>
<feature type="chain" id="PRO_5007310735" evidence="3">
    <location>
        <begin position="25"/>
        <end position="436"/>
    </location>
</feature>
<feature type="transmembrane region" description="Helical" evidence="2">
    <location>
        <begin position="364"/>
        <end position="385"/>
    </location>
</feature>
<feature type="compositionally biased region" description="Low complexity" evidence="1">
    <location>
        <begin position="24"/>
        <end position="96"/>
    </location>
</feature>
<evidence type="ECO:0000256" key="2">
    <source>
        <dbReference type="SAM" id="Phobius"/>
    </source>
</evidence>
<proteinExistence type="predicted"/>
<evidence type="ECO:0000313" key="5">
    <source>
        <dbReference type="Proteomes" id="UP000007266"/>
    </source>
</evidence>
<dbReference type="eggNOG" id="KOG3150">
    <property type="taxonomic scope" value="Eukaryota"/>
</dbReference>
<keyword evidence="2" id="KW-0472">Membrane</keyword>
<keyword evidence="3" id="KW-0732">Signal</keyword>
<dbReference type="AlphaFoldDB" id="D6WPU4"/>
<evidence type="ECO:0000256" key="3">
    <source>
        <dbReference type="SAM" id="SignalP"/>
    </source>
</evidence>
<dbReference type="OrthoDB" id="6128690at2759"/>
<dbReference type="InParanoid" id="D6WPU4"/>
<evidence type="ECO:0000256" key="1">
    <source>
        <dbReference type="SAM" id="MobiDB-lite"/>
    </source>
</evidence>
<keyword evidence="5" id="KW-1185">Reference proteome</keyword>
<dbReference type="HOGENOM" id="CLU_601783_0_0_1"/>
<feature type="region of interest" description="Disordered" evidence="1">
    <location>
        <begin position="24"/>
        <end position="106"/>
    </location>
</feature>
<gene>
    <name evidence="4" type="primary">AUGUSTUS-3.0.2_09021</name>
    <name evidence="4" type="ORF">TcasGA2_TC009021</name>
</gene>
<keyword evidence="2" id="KW-1133">Transmembrane helix</keyword>
<dbReference type="Proteomes" id="UP000007266">
    <property type="component" value="Linkage group 7"/>
</dbReference>
<sequence>MSKLFTVCLSCLLLLFLQLSTNYAQSPSTDSSTDPPITTTTDSTPSTTEETVPPTTTETPSSLPTTTTPQTETPTITEAPTTETPTTTEAPTTETPAPTPIPPHRITESFTWSSRKLDQNPIVVTVPDGYFISVTVSGVNMANGNYLLIQGGESYSDQATDGKVFANTVEGPVSYLFKTSAVYGYCETANKNAADEEPLYDFVAVFEVAGDGPTTTVTTTSTTPITVPTTEKGASTYVTVNISGKALNDYYEETTVDAFKECVVTMATNYCKDQNIYLTHDITNAYVMISEISRCPYSWPHSETCVRITFKLPIFYNESSSVQDYQLNTERLEDMWLRWDQLDDQCFSNHSFSVYEEPDIEQSIVWWAIGISIVLLVFIALLWFLKSFSAKVKSVIKKRMRRHSDTKSIISQRESYSSLTPHYLQDHLDTPKLFEG</sequence>
<organism evidence="4 5">
    <name type="scientific">Tribolium castaneum</name>
    <name type="common">Red flour beetle</name>
    <dbReference type="NCBI Taxonomy" id="7070"/>
    <lineage>
        <taxon>Eukaryota</taxon>
        <taxon>Metazoa</taxon>
        <taxon>Ecdysozoa</taxon>
        <taxon>Arthropoda</taxon>
        <taxon>Hexapoda</taxon>
        <taxon>Insecta</taxon>
        <taxon>Pterygota</taxon>
        <taxon>Neoptera</taxon>
        <taxon>Endopterygota</taxon>
        <taxon>Coleoptera</taxon>
        <taxon>Polyphaga</taxon>
        <taxon>Cucujiformia</taxon>
        <taxon>Tenebrionidae</taxon>
        <taxon>Tenebrionidae incertae sedis</taxon>
        <taxon>Tribolium</taxon>
    </lineage>
</organism>
<dbReference type="OMA" id="GYCETAN"/>
<keyword evidence="2" id="KW-0812">Transmembrane</keyword>
<feature type="signal peptide" evidence="3">
    <location>
        <begin position="1"/>
        <end position="24"/>
    </location>
</feature>
<accession>D6WPU4</accession>
<protein>
    <submittedName>
        <fullName evidence="4">Uncharacterized protein</fullName>
    </submittedName>
</protein>
<reference evidence="4 5" key="1">
    <citation type="journal article" date="2008" name="Nature">
        <title>The genome of the model beetle and pest Tribolium castaneum.</title>
        <authorList>
            <consortium name="Tribolium Genome Sequencing Consortium"/>
            <person name="Richards S."/>
            <person name="Gibbs R.A."/>
            <person name="Weinstock G.M."/>
            <person name="Brown S.J."/>
            <person name="Denell R."/>
            <person name="Beeman R.W."/>
            <person name="Gibbs R."/>
            <person name="Beeman R.W."/>
            <person name="Brown S.J."/>
            <person name="Bucher G."/>
            <person name="Friedrich M."/>
            <person name="Grimmelikhuijzen C.J."/>
            <person name="Klingler M."/>
            <person name="Lorenzen M."/>
            <person name="Richards S."/>
            <person name="Roth S."/>
            <person name="Schroder R."/>
            <person name="Tautz D."/>
            <person name="Zdobnov E.M."/>
            <person name="Muzny D."/>
            <person name="Gibbs R.A."/>
            <person name="Weinstock G.M."/>
            <person name="Attaway T."/>
            <person name="Bell S."/>
            <person name="Buhay C.J."/>
            <person name="Chandrabose M.N."/>
            <person name="Chavez D."/>
            <person name="Clerk-Blankenburg K.P."/>
            <person name="Cree A."/>
            <person name="Dao M."/>
            <person name="Davis C."/>
            <person name="Chacko J."/>
            <person name="Dinh H."/>
            <person name="Dugan-Rocha S."/>
            <person name="Fowler G."/>
            <person name="Garner T.T."/>
            <person name="Garnes J."/>
            <person name="Gnirke A."/>
            <person name="Hawes A."/>
            <person name="Hernandez J."/>
            <person name="Hines S."/>
            <person name="Holder M."/>
            <person name="Hume J."/>
            <person name="Jhangiani S.N."/>
            <person name="Joshi V."/>
            <person name="Khan Z.M."/>
            <person name="Jackson L."/>
            <person name="Kovar C."/>
            <person name="Kowis A."/>
            <person name="Lee S."/>
            <person name="Lewis L.R."/>
            <person name="Margolis J."/>
            <person name="Morgan M."/>
            <person name="Nazareth L.V."/>
            <person name="Nguyen N."/>
            <person name="Okwuonu G."/>
            <person name="Parker D."/>
            <person name="Richards S."/>
            <person name="Ruiz S.J."/>
            <person name="Santibanez J."/>
            <person name="Savard J."/>
            <person name="Scherer S.E."/>
            <person name="Schneider B."/>
            <person name="Sodergren E."/>
            <person name="Tautz D."/>
            <person name="Vattahil S."/>
            <person name="Villasana D."/>
            <person name="White C.S."/>
            <person name="Wright R."/>
            <person name="Park Y."/>
            <person name="Beeman R.W."/>
            <person name="Lord J."/>
            <person name="Oppert B."/>
            <person name="Lorenzen M."/>
            <person name="Brown S."/>
            <person name="Wang L."/>
            <person name="Savard J."/>
            <person name="Tautz D."/>
            <person name="Richards S."/>
            <person name="Weinstock G."/>
            <person name="Gibbs R.A."/>
            <person name="Liu Y."/>
            <person name="Worley K."/>
            <person name="Weinstock G."/>
            <person name="Elsik C.G."/>
            <person name="Reese J.T."/>
            <person name="Elhaik E."/>
            <person name="Landan G."/>
            <person name="Graur D."/>
            <person name="Arensburger P."/>
            <person name="Atkinson P."/>
            <person name="Beeman R.W."/>
            <person name="Beidler J."/>
            <person name="Brown S.J."/>
            <person name="Demuth J.P."/>
            <person name="Drury D.W."/>
            <person name="Du Y.Z."/>
            <person name="Fujiwara H."/>
            <person name="Lorenzen M."/>
            <person name="Maselli V."/>
            <person name="Osanai M."/>
            <person name="Park Y."/>
            <person name="Robertson H.M."/>
            <person name="Tu Z."/>
            <person name="Wang J.J."/>
            <person name="Wang S."/>
            <person name="Richards S."/>
            <person name="Song H."/>
            <person name="Zhang L."/>
            <person name="Sodergren E."/>
            <person name="Werner D."/>
            <person name="Stanke M."/>
            <person name="Morgenstern B."/>
            <person name="Solovyev V."/>
            <person name="Kosarev P."/>
            <person name="Brown G."/>
            <person name="Chen H.C."/>
            <person name="Ermolaeva O."/>
            <person name="Hlavina W."/>
            <person name="Kapustin Y."/>
            <person name="Kiryutin B."/>
            <person name="Kitts P."/>
            <person name="Maglott D."/>
            <person name="Pruitt K."/>
            <person name="Sapojnikov V."/>
            <person name="Souvorov A."/>
            <person name="Mackey A.J."/>
            <person name="Waterhouse R.M."/>
            <person name="Wyder S."/>
            <person name="Zdobnov E.M."/>
            <person name="Zdobnov E.M."/>
            <person name="Wyder S."/>
            <person name="Kriventseva E.V."/>
            <person name="Kadowaki T."/>
            <person name="Bork P."/>
            <person name="Aranda M."/>
            <person name="Bao R."/>
            <person name="Beermann A."/>
            <person name="Berns N."/>
            <person name="Bolognesi R."/>
            <person name="Bonneton F."/>
            <person name="Bopp D."/>
            <person name="Brown S.J."/>
            <person name="Bucher G."/>
            <person name="Butts T."/>
            <person name="Chaumot A."/>
            <person name="Denell R.E."/>
            <person name="Ferrier D.E."/>
            <person name="Friedrich M."/>
            <person name="Gordon C.M."/>
            <person name="Jindra M."/>
            <person name="Klingler M."/>
            <person name="Lan Q."/>
            <person name="Lattorff H.M."/>
            <person name="Laudet V."/>
            <person name="von Levetsow C."/>
            <person name="Liu Z."/>
            <person name="Lutz R."/>
            <person name="Lynch J.A."/>
            <person name="da Fonseca R.N."/>
            <person name="Posnien N."/>
            <person name="Reuter R."/>
            <person name="Roth S."/>
            <person name="Savard J."/>
            <person name="Schinko J.B."/>
            <person name="Schmitt C."/>
            <person name="Schoppmeier M."/>
            <person name="Schroder R."/>
            <person name="Shippy T.D."/>
            <person name="Simonnet F."/>
            <person name="Marques-Souza H."/>
            <person name="Tautz D."/>
            <person name="Tomoyasu Y."/>
            <person name="Trauner J."/>
            <person name="Van der Zee M."/>
            <person name="Vervoort M."/>
            <person name="Wittkopp N."/>
            <person name="Wimmer E.A."/>
            <person name="Yang X."/>
            <person name="Jones A.K."/>
            <person name="Sattelle D.B."/>
            <person name="Ebert P.R."/>
            <person name="Nelson D."/>
            <person name="Scott J.G."/>
            <person name="Beeman R.W."/>
            <person name="Muthukrishnan S."/>
            <person name="Kramer K.J."/>
            <person name="Arakane Y."/>
            <person name="Beeman R.W."/>
            <person name="Zhu Q."/>
            <person name="Hogenkamp D."/>
            <person name="Dixit R."/>
            <person name="Oppert B."/>
            <person name="Jiang H."/>
            <person name="Zou Z."/>
            <person name="Marshall J."/>
            <person name="Elpidina E."/>
            <person name="Vinokurov K."/>
            <person name="Oppert C."/>
            <person name="Zou Z."/>
            <person name="Evans J."/>
            <person name="Lu Z."/>
            <person name="Zhao P."/>
            <person name="Sumathipala N."/>
            <person name="Altincicek B."/>
            <person name="Vilcinskas A."/>
            <person name="Williams M."/>
            <person name="Hultmark D."/>
            <person name="Hetru C."/>
            <person name="Jiang H."/>
            <person name="Grimmelikhuijzen C.J."/>
            <person name="Hauser F."/>
            <person name="Cazzamali G."/>
            <person name="Williamson M."/>
            <person name="Park Y."/>
            <person name="Li B."/>
            <person name="Tanaka Y."/>
            <person name="Predel R."/>
            <person name="Neupert S."/>
            <person name="Schachtner J."/>
            <person name="Verleyen P."/>
            <person name="Raible F."/>
            <person name="Bork P."/>
            <person name="Friedrich M."/>
            <person name="Walden K.K."/>
            <person name="Robertson H.M."/>
            <person name="Angeli S."/>
            <person name="Foret S."/>
            <person name="Bucher G."/>
            <person name="Schuetz S."/>
            <person name="Maleszka R."/>
            <person name="Wimmer E.A."/>
            <person name="Beeman R.W."/>
            <person name="Lorenzen M."/>
            <person name="Tomoyasu Y."/>
            <person name="Miller S.C."/>
            <person name="Grossmann D."/>
            <person name="Bucher G."/>
        </authorList>
    </citation>
    <scope>NUCLEOTIDE SEQUENCE [LARGE SCALE GENOMIC DNA]</scope>
    <source>
        <strain evidence="4 5">Georgia GA2</strain>
    </source>
</reference>
<evidence type="ECO:0000313" key="4">
    <source>
        <dbReference type="EMBL" id="EFA06174.2"/>
    </source>
</evidence>
<dbReference type="STRING" id="7070.D6WPU4"/>
<name>D6WPU4_TRICA</name>
<dbReference type="EMBL" id="KQ971354">
    <property type="protein sequence ID" value="EFA06174.2"/>
    <property type="molecule type" value="Genomic_DNA"/>
</dbReference>
<dbReference type="KEGG" id="tca:103313634"/>